<dbReference type="Pfam" id="PF01081">
    <property type="entry name" value="Aldolase"/>
    <property type="match status" value="1"/>
</dbReference>
<comment type="subunit">
    <text evidence="3">Homotrimer.</text>
</comment>
<keyword evidence="4" id="KW-0456">Lyase</keyword>
<dbReference type="InterPro" id="IPR000887">
    <property type="entry name" value="Aldlse_KDPG_KHG"/>
</dbReference>
<dbReference type="OrthoDB" id="9802667at2"/>
<comment type="caution">
    <text evidence="6">The sequence shown here is derived from an EMBL/GenBank/DDBJ whole genome shotgun (WGS) entry which is preliminary data.</text>
</comment>
<dbReference type="AlphaFoldDB" id="A0A3S0JSH5"/>
<keyword evidence="7" id="KW-1185">Reference proteome</keyword>
<protein>
    <submittedName>
        <fullName evidence="6">Bifunctional 4-hydroxy-2-oxoglutarate aldolase/2-dehydro-3-deoxy-phosphogluconate aldolase</fullName>
    </submittedName>
</protein>
<evidence type="ECO:0000256" key="4">
    <source>
        <dbReference type="ARBA" id="ARBA00023239"/>
    </source>
</evidence>
<evidence type="ECO:0000313" key="6">
    <source>
        <dbReference type="EMBL" id="RTQ96129.1"/>
    </source>
</evidence>
<evidence type="ECO:0000256" key="2">
    <source>
        <dbReference type="ARBA" id="ARBA00006906"/>
    </source>
</evidence>
<dbReference type="Proteomes" id="UP000276349">
    <property type="component" value="Unassembled WGS sequence"/>
</dbReference>
<dbReference type="PANTHER" id="PTHR30246:SF1">
    <property type="entry name" value="2-DEHYDRO-3-DEOXY-6-PHOSPHOGALACTONATE ALDOLASE-RELATED"/>
    <property type="match status" value="1"/>
</dbReference>
<dbReference type="EMBL" id="RXNR01000003">
    <property type="protein sequence ID" value="RTQ96129.1"/>
    <property type="molecule type" value="Genomic_DNA"/>
</dbReference>
<evidence type="ECO:0000256" key="5">
    <source>
        <dbReference type="ARBA" id="ARBA00023277"/>
    </source>
</evidence>
<reference evidence="6 7" key="1">
    <citation type="submission" date="2018-12" db="EMBL/GenBank/DDBJ databases">
        <authorList>
            <person name="Yu L."/>
        </authorList>
    </citation>
    <scope>NUCLEOTIDE SEQUENCE [LARGE SCALE GENOMIC DNA]</scope>
    <source>
        <strain evidence="6 7">S5H2222</strain>
    </source>
</reference>
<dbReference type="RefSeq" id="WP_126292603.1">
    <property type="nucleotide sequence ID" value="NZ_CP155468.1"/>
</dbReference>
<dbReference type="SUPFAM" id="SSF51569">
    <property type="entry name" value="Aldolase"/>
    <property type="match status" value="1"/>
</dbReference>
<dbReference type="GO" id="GO:0016829">
    <property type="term" value="F:lyase activity"/>
    <property type="evidence" value="ECO:0007669"/>
    <property type="project" value="UniProtKB-KW"/>
</dbReference>
<comment type="pathway">
    <text evidence="1">Carbohydrate acid metabolism.</text>
</comment>
<accession>A0A3S0JSH5</accession>
<evidence type="ECO:0000256" key="1">
    <source>
        <dbReference type="ARBA" id="ARBA00004761"/>
    </source>
</evidence>
<name>A0A3S0JSH5_9BACI</name>
<comment type="similarity">
    <text evidence="2">Belongs to the KHG/KDPG aldolase family.</text>
</comment>
<dbReference type="PANTHER" id="PTHR30246">
    <property type="entry name" value="2-KETO-3-DEOXY-6-PHOSPHOGLUCONATE ALDOLASE"/>
    <property type="match status" value="1"/>
</dbReference>
<evidence type="ECO:0000313" key="7">
    <source>
        <dbReference type="Proteomes" id="UP000276349"/>
    </source>
</evidence>
<dbReference type="Gene3D" id="3.20.20.70">
    <property type="entry name" value="Aldolase class I"/>
    <property type="match status" value="1"/>
</dbReference>
<dbReference type="InterPro" id="IPR013785">
    <property type="entry name" value="Aldolase_TIM"/>
</dbReference>
<dbReference type="CDD" id="cd00452">
    <property type="entry name" value="KDPG_aldolase"/>
    <property type="match status" value="1"/>
</dbReference>
<evidence type="ECO:0000256" key="3">
    <source>
        <dbReference type="ARBA" id="ARBA00011233"/>
    </source>
</evidence>
<dbReference type="NCBIfam" id="TIGR01182">
    <property type="entry name" value="eda"/>
    <property type="match status" value="1"/>
</dbReference>
<keyword evidence="5" id="KW-0119">Carbohydrate metabolism</keyword>
<sequence>MRKWDKLKFIEQNGIVAVIRKIDPSILEQVVRALVDGGVKVIEITVDSENSYYFIAKLKEKYGDELLIGAGTVLDAFTAKTAIDANADFIFSPTFNKETVQLTNQYGRISIPGVLTPTEILNAYSAGADILKVFPGAALGAIYFKDVLGPLTHIPLMPTGGINLENLNQFLSNGAIAVGIGGALINNQLIANRDFDGIKSLANKFSSTFKEVKGIEN</sequence>
<proteinExistence type="inferred from homology"/>
<gene>
    <name evidence="6" type="ORF">EKG35_01810</name>
</gene>
<organism evidence="6 7">
    <name type="scientific">Lysinibacillus telephonicus</name>
    <dbReference type="NCBI Taxonomy" id="1714840"/>
    <lineage>
        <taxon>Bacteria</taxon>
        <taxon>Bacillati</taxon>
        <taxon>Bacillota</taxon>
        <taxon>Bacilli</taxon>
        <taxon>Bacillales</taxon>
        <taxon>Bacillaceae</taxon>
        <taxon>Lysinibacillus</taxon>
    </lineage>
</organism>